<keyword evidence="6 8" id="KW-0269">Exonuclease</keyword>
<evidence type="ECO:0000313" key="10">
    <source>
        <dbReference type="EMBL" id="AFJ02186.1"/>
    </source>
</evidence>
<dbReference type="InterPro" id="IPR003029">
    <property type="entry name" value="S1_domain"/>
</dbReference>
<dbReference type="InterPro" id="IPR040476">
    <property type="entry name" value="CSD2"/>
</dbReference>
<dbReference type="InterPro" id="IPR022966">
    <property type="entry name" value="RNase_II/R_CS"/>
</dbReference>
<organism evidence="10 11">
    <name type="scientific">Methylophaga frappieri (strain ATCC BAA-2434 / DSM 25690 / JAM7)</name>
    <dbReference type="NCBI Taxonomy" id="754477"/>
    <lineage>
        <taxon>Bacteria</taxon>
        <taxon>Pseudomonadati</taxon>
        <taxon>Pseudomonadota</taxon>
        <taxon>Gammaproteobacteria</taxon>
        <taxon>Thiotrichales</taxon>
        <taxon>Piscirickettsiaceae</taxon>
        <taxon>Methylophaga</taxon>
    </lineage>
</organism>
<protein>
    <recommendedName>
        <fullName evidence="8">Ribonuclease R</fullName>
        <shortName evidence="8">RNase R</shortName>
        <ecNumber evidence="8">3.1.13.1</ecNumber>
    </recommendedName>
</protein>
<dbReference type="InterPro" id="IPR050180">
    <property type="entry name" value="RNR_Ribonuclease"/>
</dbReference>
<dbReference type="GO" id="GO:0003723">
    <property type="term" value="F:RNA binding"/>
    <property type="evidence" value="ECO:0007669"/>
    <property type="project" value="UniProtKB-UniRule"/>
</dbReference>
<dbReference type="Pfam" id="PF17876">
    <property type="entry name" value="CSD2"/>
    <property type="match status" value="1"/>
</dbReference>
<dbReference type="InterPro" id="IPR001900">
    <property type="entry name" value="RNase_II/R"/>
</dbReference>
<dbReference type="SMART" id="SM00357">
    <property type="entry name" value="CSP"/>
    <property type="match status" value="1"/>
</dbReference>
<dbReference type="GO" id="GO:0005829">
    <property type="term" value="C:cytosol"/>
    <property type="evidence" value="ECO:0007669"/>
    <property type="project" value="UniProtKB-ARBA"/>
</dbReference>
<reference evidence="10 11" key="1">
    <citation type="journal article" date="2012" name="J. Bacteriol.">
        <title>Complete genome sequences of Methylophaga sp. strain JAM1 and Methylophaga sp. strain JAM7.</title>
        <authorList>
            <person name="Villeneuve C."/>
            <person name="Martineau C."/>
            <person name="Mauffrey F."/>
            <person name="Villemur R."/>
        </authorList>
    </citation>
    <scope>NUCLEOTIDE SEQUENCE [LARGE SCALE GENOMIC DNA]</scope>
    <source>
        <strain evidence="10 11">JAM7</strain>
    </source>
</reference>
<evidence type="ECO:0000256" key="8">
    <source>
        <dbReference type="HAMAP-Rule" id="MF_01895"/>
    </source>
</evidence>
<proteinExistence type="inferred from homology"/>
<evidence type="ECO:0000259" key="9">
    <source>
        <dbReference type="PROSITE" id="PS50126"/>
    </source>
</evidence>
<evidence type="ECO:0000256" key="6">
    <source>
        <dbReference type="ARBA" id="ARBA00022839"/>
    </source>
</evidence>
<comment type="catalytic activity">
    <reaction evidence="1 8">
        <text>Exonucleolytic cleavage in the 3'- to 5'-direction to yield nucleoside 5'-phosphates.</text>
        <dbReference type="EC" id="3.1.13.1"/>
    </reaction>
</comment>
<dbReference type="GO" id="GO:0008859">
    <property type="term" value="F:exoribonuclease II activity"/>
    <property type="evidence" value="ECO:0007669"/>
    <property type="project" value="UniProtKB-UniRule"/>
</dbReference>
<dbReference type="Proteomes" id="UP000009145">
    <property type="component" value="Chromosome"/>
</dbReference>
<dbReference type="Gene3D" id="2.40.50.140">
    <property type="entry name" value="Nucleic acid-binding proteins"/>
    <property type="match status" value="2"/>
</dbReference>
<dbReference type="PATRIC" id="fig|754477.3.peg.1008"/>
<dbReference type="EMBL" id="CP003380">
    <property type="protein sequence ID" value="AFJ02186.1"/>
    <property type="molecule type" value="Genomic_DNA"/>
</dbReference>
<dbReference type="GO" id="GO:0006402">
    <property type="term" value="P:mRNA catabolic process"/>
    <property type="evidence" value="ECO:0007669"/>
    <property type="project" value="TreeGrafter"/>
</dbReference>
<evidence type="ECO:0000256" key="1">
    <source>
        <dbReference type="ARBA" id="ARBA00001849"/>
    </source>
</evidence>
<keyword evidence="7 8" id="KW-0694">RNA-binding</keyword>
<feature type="domain" description="S1 motif" evidence="9">
    <location>
        <begin position="641"/>
        <end position="722"/>
    </location>
</feature>
<dbReference type="Pfam" id="PF00773">
    <property type="entry name" value="RNB"/>
    <property type="match status" value="1"/>
</dbReference>
<evidence type="ECO:0000256" key="4">
    <source>
        <dbReference type="ARBA" id="ARBA00022722"/>
    </source>
</evidence>
<gene>
    <name evidence="8" type="primary">rnr</name>
    <name evidence="10" type="ordered locus">Q7C_1025</name>
</gene>
<dbReference type="PROSITE" id="PS01175">
    <property type="entry name" value="RIBONUCLEASE_II"/>
    <property type="match status" value="1"/>
</dbReference>
<keyword evidence="5 8" id="KW-0378">Hydrolase</keyword>
<dbReference type="SUPFAM" id="SSF50249">
    <property type="entry name" value="Nucleic acid-binding proteins"/>
    <property type="match status" value="4"/>
</dbReference>
<dbReference type="InterPro" id="IPR011805">
    <property type="entry name" value="RNase_R"/>
</dbReference>
<dbReference type="NCBIfam" id="TIGR00358">
    <property type="entry name" value="3_prime_RNase"/>
    <property type="match status" value="1"/>
</dbReference>
<dbReference type="EC" id="3.1.13.1" evidence="8"/>
<dbReference type="SMART" id="SM00955">
    <property type="entry name" value="RNB"/>
    <property type="match status" value="1"/>
</dbReference>
<dbReference type="FunFam" id="2.40.50.140:FF:000213">
    <property type="entry name" value="Ribonuclease R"/>
    <property type="match status" value="1"/>
</dbReference>
<dbReference type="InterPro" id="IPR012340">
    <property type="entry name" value="NA-bd_OB-fold"/>
</dbReference>
<dbReference type="HOGENOM" id="CLU_002333_7_0_6"/>
<keyword evidence="11" id="KW-1185">Reference proteome</keyword>
<evidence type="ECO:0000256" key="5">
    <source>
        <dbReference type="ARBA" id="ARBA00022801"/>
    </source>
</evidence>
<dbReference type="NCBIfam" id="NF008648">
    <property type="entry name" value="PRK11642.1"/>
    <property type="match status" value="1"/>
</dbReference>
<dbReference type="AlphaFoldDB" id="I1YGZ3"/>
<dbReference type="CDD" id="cd04471">
    <property type="entry name" value="S1_RNase_R"/>
    <property type="match status" value="1"/>
</dbReference>
<dbReference type="InterPro" id="IPR013223">
    <property type="entry name" value="RNase_B_OB_dom"/>
</dbReference>
<sequence length="722" mass="81611">MTKKQLQDPFAEREAQKYDHPIASREMILALLKDLKAPLSQKNIARQLGIKGETDLEALRRRLRAMERDGQILRNRKNAYGVVSKMNLVSGRVAGHPDGFGFLIPDEGGEDLFLSEREMRVVLHGDKALARVSGIDRRGRQEGAIVEVVQRANEKVVGRLHQDAGFYYLVPHNRRISQDILIQPQDLLDAKPGQIVEAAITEHPNKHRSPLGKITNVLGDHMAPGMEIDIALRSFELPHEWSSNALAQANAFGEHIPETAIDGRLDLRDMPLVTIDGADARDFDDAVYAEALENGRWKLWVAIADVAYYVRPDDALDNTAQERATSVYFPSQVIPMLPEALSNGLCSLNPAVDRLCMACEMTLNANGELESYQFHEAVMNSKARLIYEQVAEIISTPDSPLREKFADVLPGLDTMYRLFKVMLAAREARGAIDFEMTETQFFFDAHRKIERIEPRQRNDAHRLIEEFMICANVAAASCLLKNKLPALYRIHETPSEEKRDALREFLAELGLFLGGGDDPKPAHYASLLKTASKRPDSHLLQTVMLRSMKQAVYSPENIGHFGLGLDAYAHFTSPIRRYPDLLVHRALKHIIHKQKKAAWTYSEEDMVQLGEHCSMASRRADEATRDVSDWLKCEYMQERVGEVHDGVISGVTGFGLFVELSDIYIEGLIHVTALKNDYYQFDPIGHRLLGERTRKVYRLGDNLRVKVVRVDLDERKIDLELA</sequence>
<dbReference type="Pfam" id="PF08206">
    <property type="entry name" value="OB_RNB"/>
    <property type="match status" value="1"/>
</dbReference>
<dbReference type="RefSeq" id="WP_014703606.1">
    <property type="nucleotide sequence ID" value="NC_017856.1"/>
</dbReference>
<name>I1YGZ3_METFJ</name>
<dbReference type="InterPro" id="IPR013668">
    <property type="entry name" value="RNase_R_HTH_12"/>
</dbReference>
<dbReference type="KEGG" id="mec:Q7C_1025"/>
<comment type="similarity">
    <text evidence="8">Belongs to the RNR ribonuclease family. RNase R subfamily.</text>
</comment>
<evidence type="ECO:0000256" key="2">
    <source>
        <dbReference type="ARBA" id="ARBA00004496"/>
    </source>
</evidence>
<dbReference type="SMART" id="SM00316">
    <property type="entry name" value="S1"/>
    <property type="match status" value="1"/>
</dbReference>
<dbReference type="PROSITE" id="PS50126">
    <property type="entry name" value="S1"/>
    <property type="match status" value="1"/>
</dbReference>
<evidence type="ECO:0000256" key="7">
    <source>
        <dbReference type="ARBA" id="ARBA00022884"/>
    </source>
</evidence>
<dbReference type="Pfam" id="PF08461">
    <property type="entry name" value="WHD_RNase_R"/>
    <property type="match status" value="1"/>
</dbReference>
<keyword evidence="3 8" id="KW-0963">Cytoplasm</keyword>
<dbReference type="eggNOG" id="COG0557">
    <property type="taxonomic scope" value="Bacteria"/>
</dbReference>
<evidence type="ECO:0000313" key="11">
    <source>
        <dbReference type="Proteomes" id="UP000009145"/>
    </source>
</evidence>
<comment type="function">
    <text evidence="8">3'-5' exoribonuclease that releases 5'-nucleoside monophosphates and is involved in maturation of structured RNAs.</text>
</comment>
<dbReference type="InterPro" id="IPR004476">
    <property type="entry name" value="RNase_II/RNase_R"/>
</dbReference>
<dbReference type="HAMAP" id="MF_01895">
    <property type="entry name" value="RNase_R"/>
    <property type="match status" value="1"/>
</dbReference>
<evidence type="ECO:0000256" key="3">
    <source>
        <dbReference type="ARBA" id="ARBA00022490"/>
    </source>
</evidence>
<dbReference type="PANTHER" id="PTHR23355">
    <property type="entry name" value="RIBONUCLEASE"/>
    <property type="match status" value="1"/>
</dbReference>
<dbReference type="Pfam" id="PF00575">
    <property type="entry name" value="S1"/>
    <property type="match status" value="1"/>
</dbReference>
<dbReference type="STRING" id="754477.Q7C_1025"/>
<comment type="subcellular location">
    <subcellularLocation>
        <location evidence="2 8">Cytoplasm</location>
    </subcellularLocation>
</comment>
<dbReference type="NCBIfam" id="TIGR02063">
    <property type="entry name" value="RNase_R"/>
    <property type="match status" value="1"/>
</dbReference>
<dbReference type="OrthoDB" id="9764149at2"/>
<keyword evidence="4 8" id="KW-0540">Nuclease</keyword>
<dbReference type="PANTHER" id="PTHR23355:SF9">
    <property type="entry name" value="DIS3-LIKE EXONUCLEASE 2"/>
    <property type="match status" value="1"/>
</dbReference>
<accession>I1YGZ3</accession>
<dbReference type="InterPro" id="IPR011129">
    <property type="entry name" value="CSD"/>
</dbReference>